<dbReference type="EC" id="1.5.5.1" evidence="5"/>
<dbReference type="PANTHER" id="PTHR10617">
    <property type="entry name" value="ELECTRON TRANSFER FLAVOPROTEIN-UBIQUINONE OXIDOREDUCTASE"/>
    <property type="match status" value="1"/>
</dbReference>
<evidence type="ECO:0000256" key="5">
    <source>
        <dbReference type="RuleBase" id="RU366068"/>
    </source>
</evidence>
<feature type="domain" description="ETF-QO/FixC ubiquinone-binding" evidence="6">
    <location>
        <begin position="57"/>
        <end position="142"/>
    </location>
</feature>
<evidence type="ECO:0000256" key="2">
    <source>
        <dbReference type="ARBA" id="ARBA00022630"/>
    </source>
</evidence>
<keyword evidence="2 5" id="KW-0285">Flavoprotein</keyword>
<dbReference type="InterPro" id="IPR040156">
    <property type="entry name" value="ETF-QO"/>
</dbReference>
<organism evidence="7 8">
    <name type="scientific">Aeromonas diversa CDC 2478-85</name>
    <dbReference type="NCBI Taxonomy" id="1268237"/>
    <lineage>
        <taxon>Bacteria</taxon>
        <taxon>Pseudomonadati</taxon>
        <taxon>Pseudomonadota</taxon>
        <taxon>Gammaproteobacteria</taxon>
        <taxon>Aeromonadales</taxon>
        <taxon>Aeromonadaceae</taxon>
        <taxon>Aeromonas</taxon>
    </lineage>
</organism>
<dbReference type="SUPFAM" id="SSF54373">
    <property type="entry name" value="FAD-linked reductases, C-terminal domain"/>
    <property type="match status" value="1"/>
</dbReference>
<keyword evidence="5" id="KW-0411">Iron-sulfur</keyword>
<dbReference type="eggNOG" id="COG0644">
    <property type="taxonomic scope" value="Bacteria"/>
</dbReference>
<evidence type="ECO:0000313" key="7">
    <source>
        <dbReference type="EMBL" id="ENY71019.1"/>
    </source>
</evidence>
<comment type="function">
    <text evidence="5">Accepts electrons from ETF and reduces ubiquinone.</text>
</comment>
<evidence type="ECO:0000256" key="3">
    <source>
        <dbReference type="ARBA" id="ARBA00022827"/>
    </source>
</evidence>
<dbReference type="GO" id="GO:0046872">
    <property type="term" value="F:metal ion binding"/>
    <property type="evidence" value="ECO:0007669"/>
    <property type="project" value="UniProtKB-KW"/>
</dbReference>
<keyword evidence="4 5" id="KW-0560">Oxidoreductase</keyword>
<proteinExistence type="predicted"/>
<evidence type="ECO:0000256" key="1">
    <source>
        <dbReference type="ARBA" id="ARBA00001974"/>
    </source>
</evidence>
<keyword evidence="8" id="KW-1185">Reference proteome</keyword>
<feature type="non-terminal residue" evidence="7">
    <location>
        <position position="176"/>
    </location>
</feature>
<protein>
    <recommendedName>
        <fullName evidence="5">Electron transfer flavoprotein-ubiquinone oxidoreductase</fullName>
        <shortName evidence="5">ETF-QO</shortName>
        <ecNumber evidence="5">1.5.5.1</ecNumber>
    </recommendedName>
</protein>
<keyword evidence="5 7" id="KW-0830">Ubiquinone</keyword>
<evidence type="ECO:0000313" key="8">
    <source>
        <dbReference type="Proteomes" id="UP000023775"/>
    </source>
</evidence>
<comment type="caution">
    <text evidence="7">The sequence shown here is derived from an EMBL/GenBank/DDBJ whole genome shotgun (WGS) entry which is preliminary data.</text>
</comment>
<accession>N9TY15</accession>
<dbReference type="GO" id="GO:0051539">
    <property type="term" value="F:4 iron, 4 sulfur cluster binding"/>
    <property type="evidence" value="ECO:0007669"/>
    <property type="project" value="UniProtKB-UniRule"/>
</dbReference>
<dbReference type="PANTHER" id="PTHR10617:SF107">
    <property type="entry name" value="ELECTRON TRANSFER FLAVOPROTEIN-UBIQUINONE OXIDOREDUCTASE, MITOCHONDRIAL"/>
    <property type="match status" value="1"/>
</dbReference>
<comment type="cofactor">
    <cofactor evidence="1 5">
        <name>FAD</name>
        <dbReference type="ChEBI" id="CHEBI:57692"/>
    </cofactor>
</comment>
<dbReference type="AlphaFoldDB" id="N9TY15"/>
<keyword evidence="5" id="KW-0249">Electron transport</keyword>
<dbReference type="InterPro" id="IPR049398">
    <property type="entry name" value="ETF-QO/FixC_UQ-bd"/>
</dbReference>
<reference evidence="7 8" key="1">
    <citation type="journal article" date="2013" name="Genome Announc.">
        <title>Draft Genome Sequence of the Aeromonas diversa Type Strain.</title>
        <authorList>
            <person name="Farfan M."/>
            <person name="Spataro N."/>
            <person name="Sanglas A."/>
            <person name="Albarral V."/>
            <person name="Loren J.G."/>
            <person name="Bosch E."/>
            <person name="Fuste M.C."/>
        </authorList>
    </citation>
    <scope>NUCLEOTIDE SEQUENCE [LARGE SCALE GENOMIC DNA]</scope>
    <source>
        <strain evidence="7 8">2478-85</strain>
    </source>
</reference>
<sequence length="176" mass="19267">MTGDLGLDKEGHPKADHVPGMALLGRYTLLAEGARGHLGKRLIEQFSLNEGRQAQHYAIGFKELWQLPAGRTSPGTVLHGSGWPLGQESHGGFFLYHQEGDQVAVGLIVDLNYQNPWLSPFDEFQRFKHHPLIASVLEGGRARQLWGSGHHQRGDGTPCPACTCPVPCCWDAMPAP</sequence>
<comment type="cofactor">
    <cofactor evidence="5">
        <name>[4Fe-4S] cluster</name>
        <dbReference type="ChEBI" id="CHEBI:49883"/>
    </cofactor>
    <text evidence="5">Binds 1 [4Fe-4S] cluster.</text>
</comment>
<comment type="catalytic activity">
    <reaction evidence="5">
        <text>a ubiquinone + reduced [electron-transfer flavoprotein] = a ubiquinol + oxidized [electron-transfer flavoprotein] + H(+)</text>
        <dbReference type="Rhea" id="RHEA:24052"/>
        <dbReference type="Rhea" id="RHEA-COMP:9565"/>
        <dbReference type="Rhea" id="RHEA-COMP:9566"/>
        <dbReference type="Rhea" id="RHEA-COMP:10685"/>
        <dbReference type="Rhea" id="RHEA-COMP:10686"/>
        <dbReference type="ChEBI" id="CHEBI:15378"/>
        <dbReference type="ChEBI" id="CHEBI:16389"/>
        <dbReference type="ChEBI" id="CHEBI:17976"/>
        <dbReference type="ChEBI" id="CHEBI:57692"/>
        <dbReference type="ChEBI" id="CHEBI:58307"/>
        <dbReference type="EC" id="1.5.5.1"/>
    </reaction>
</comment>
<name>N9TY15_9GAMM</name>
<keyword evidence="5" id="KW-0479">Metal-binding</keyword>
<dbReference type="Gene3D" id="3.30.9.90">
    <property type="match status" value="1"/>
</dbReference>
<dbReference type="Proteomes" id="UP000023775">
    <property type="component" value="Unassembled WGS sequence"/>
</dbReference>
<keyword evidence="5" id="KW-0408">Iron</keyword>
<dbReference type="Pfam" id="PF21162">
    <property type="entry name" value="ETFQO_UQ-bd"/>
    <property type="match status" value="1"/>
</dbReference>
<dbReference type="EMBL" id="APVG01000046">
    <property type="protein sequence ID" value="ENY71019.1"/>
    <property type="molecule type" value="Genomic_DNA"/>
</dbReference>
<dbReference type="GO" id="GO:0004174">
    <property type="term" value="F:electron-transferring-flavoprotein dehydrogenase activity"/>
    <property type="evidence" value="ECO:0007669"/>
    <property type="project" value="UniProtKB-UniRule"/>
</dbReference>
<keyword evidence="5" id="KW-0813">Transport</keyword>
<keyword evidence="3 5" id="KW-0274">FAD</keyword>
<evidence type="ECO:0000259" key="6">
    <source>
        <dbReference type="Pfam" id="PF21162"/>
    </source>
</evidence>
<evidence type="ECO:0000256" key="4">
    <source>
        <dbReference type="ARBA" id="ARBA00023002"/>
    </source>
</evidence>
<gene>
    <name evidence="7" type="ORF">G114_15141</name>
</gene>